<dbReference type="AlphaFoldDB" id="A0A935KD66"/>
<organism evidence="2 3">
    <name type="scientific">Candidatus Dechloromonas phosphorivorans</name>
    <dbReference type="NCBI Taxonomy" id="2899244"/>
    <lineage>
        <taxon>Bacteria</taxon>
        <taxon>Pseudomonadati</taxon>
        <taxon>Pseudomonadota</taxon>
        <taxon>Betaproteobacteria</taxon>
        <taxon>Rhodocyclales</taxon>
        <taxon>Azonexaceae</taxon>
        <taxon>Dechloromonas</taxon>
    </lineage>
</organism>
<dbReference type="Gene3D" id="1.20.144.10">
    <property type="entry name" value="Phosphatidic acid phosphatase type 2/haloperoxidase"/>
    <property type="match status" value="1"/>
</dbReference>
<dbReference type="Proteomes" id="UP000739411">
    <property type="component" value="Unassembled WGS sequence"/>
</dbReference>
<evidence type="ECO:0000259" key="1">
    <source>
        <dbReference type="Pfam" id="PF21167"/>
    </source>
</evidence>
<sequence length="187" mass="20558">MNLILEWNHIMLEAIRNVGKLSPTSPDLSRGGPPQVARSISIIYSAVYDAWSAYDAVAKPVHRTTPRKPVAQHTEANRRKAISQASYRALIDQFPPDIYGSEFRASYESMLSQQLAKDGISIGGPTPVPLTWATRLPTMCWLFATATTPTKPACTLTPAVMPRRTSPWPCCCLRLMMLSISLVAGSN</sequence>
<protein>
    <recommendedName>
        <fullName evidence="1">DUF6851 domain-containing protein</fullName>
    </recommendedName>
</protein>
<reference evidence="2 3" key="1">
    <citation type="submission" date="2020-10" db="EMBL/GenBank/DDBJ databases">
        <title>Connecting structure to function with the recovery of over 1000 high-quality activated sludge metagenome-assembled genomes encoding full-length rRNA genes using long-read sequencing.</title>
        <authorList>
            <person name="Singleton C.M."/>
            <person name="Petriglieri F."/>
            <person name="Kristensen J.M."/>
            <person name="Kirkegaard R.H."/>
            <person name="Michaelsen T.Y."/>
            <person name="Andersen M.H."/>
            <person name="Karst S.M."/>
            <person name="Dueholm M.S."/>
            <person name="Nielsen P.H."/>
            <person name="Albertsen M."/>
        </authorList>
    </citation>
    <scope>NUCLEOTIDE SEQUENCE [LARGE SCALE GENOMIC DNA]</scope>
    <source>
        <strain evidence="2">EsbW_18-Q3-R4-48_BATAC.463</strain>
    </source>
</reference>
<evidence type="ECO:0000313" key="2">
    <source>
        <dbReference type="EMBL" id="MBK7416516.1"/>
    </source>
</evidence>
<dbReference type="InterPro" id="IPR049283">
    <property type="entry name" value="DUF6851"/>
</dbReference>
<name>A0A935KD66_9RHOO</name>
<dbReference type="Pfam" id="PF21167">
    <property type="entry name" value="DUF6851"/>
    <property type="match status" value="1"/>
</dbReference>
<dbReference type="InterPro" id="IPR036938">
    <property type="entry name" value="PAP2/HPO_sf"/>
</dbReference>
<feature type="domain" description="DUF6851" evidence="1">
    <location>
        <begin position="42"/>
        <end position="97"/>
    </location>
</feature>
<dbReference type="EMBL" id="JADJMS010000046">
    <property type="protein sequence ID" value="MBK7416516.1"/>
    <property type="molecule type" value="Genomic_DNA"/>
</dbReference>
<accession>A0A935KD66</accession>
<gene>
    <name evidence="2" type="ORF">IPJ38_16930</name>
</gene>
<evidence type="ECO:0000313" key="3">
    <source>
        <dbReference type="Proteomes" id="UP000739411"/>
    </source>
</evidence>
<comment type="caution">
    <text evidence="2">The sequence shown here is derived from an EMBL/GenBank/DDBJ whole genome shotgun (WGS) entry which is preliminary data.</text>
</comment>
<proteinExistence type="predicted"/>
<dbReference type="SUPFAM" id="SSF48317">
    <property type="entry name" value="Acid phosphatase/Vanadium-dependent haloperoxidase"/>
    <property type="match status" value="1"/>
</dbReference>